<reference evidence="14" key="2">
    <citation type="submission" date="2015-01" db="EMBL/GenBank/DDBJ databases">
        <title>Evolutionary Origins and Diversification of the Mycorrhizal Mutualists.</title>
        <authorList>
            <consortium name="DOE Joint Genome Institute"/>
            <consortium name="Mycorrhizal Genomics Consortium"/>
            <person name="Kohler A."/>
            <person name="Kuo A."/>
            <person name="Nagy L.G."/>
            <person name="Floudas D."/>
            <person name="Copeland A."/>
            <person name="Barry K.W."/>
            <person name="Cichocki N."/>
            <person name="Veneault-Fourrey C."/>
            <person name="LaButti K."/>
            <person name="Lindquist E.A."/>
            <person name="Lipzen A."/>
            <person name="Lundell T."/>
            <person name="Morin E."/>
            <person name="Murat C."/>
            <person name="Riley R."/>
            <person name="Ohm R."/>
            <person name="Sun H."/>
            <person name="Tunlid A."/>
            <person name="Henrissat B."/>
            <person name="Grigoriev I.V."/>
            <person name="Hibbett D.S."/>
            <person name="Martin F."/>
        </authorList>
    </citation>
    <scope>NUCLEOTIDE SEQUENCE [LARGE SCALE GENOMIC DNA]</scope>
    <source>
        <strain evidence="14">Zn</strain>
    </source>
</reference>
<dbReference type="GO" id="GO:0016052">
    <property type="term" value="P:carbohydrate catabolic process"/>
    <property type="evidence" value="ECO:0007669"/>
    <property type="project" value="InterPro"/>
</dbReference>
<evidence type="ECO:0000256" key="3">
    <source>
        <dbReference type="ARBA" id="ARBA00009699"/>
    </source>
</evidence>
<dbReference type="OrthoDB" id="4187847at2759"/>
<dbReference type="EMBL" id="KN832884">
    <property type="protein sequence ID" value="KIM96443.1"/>
    <property type="molecule type" value="Genomic_DNA"/>
</dbReference>
<evidence type="ECO:0000256" key="10">
    <source>
        <dbReference type="PIRNR" id="PIRNR016302"/>
    </source>
</evidence>
<dbReference type="InterPro" id="IPR014480">
    <property type="entry name" value="Mannan-1_6-alpha_mannosidase"/>
</dbReference>
<dbReference type="InterPro" id="IPR008928">
    <property type="entry name" value="6-hairpin_glycosidase_sf"/>
</dbReference>
<evidence type="ECO:0000256" key="2">
    <source>
        <dbReference type="ARBA" id="ARBA00004308"/>
    </source>
</evidence>
<evidence type="ECO:0000256" key="11">
    <source>
        <dbReference type="SAM" id="Phobius"/>
    </source>
</evidence>
<dbReference type="FunFam" id="1.50.10.20:FF:000006">
    <property type="entry name" value="Mannan endo-1,6-alpha-mannosidase"/>
    <property type="match status" value="1"/>
</dbReference>
<dbReference type="InterPro" id="IPR005198">
    <property type="entry name" value="Glyco_hydro_76"/>
</dbReference>
<protein>
    <recommendedName>
        <fullName evidence="4 10">Mannan endo-1,6-alpha-mannosidase</fullName>
        <ecNumber evidence="4 10">3.2.1.101</ecNumber>
    </recommendedName>
</protein>
<dbReference type="PANTHER" id="PTHR12145:SF36">
    <property type="entry name" value="MANNAN ENDO-1,6-ALPHA-MANNOSIDASE DCW1"/>
    <property type="match status" value="1"/>
</dbReference>
<dbReference type="STRING" id="913774.A0A0C3CBX5"/>
<evidence type="ECO:0000256" key="5">
    <source>
        <dbReference type="ARBA" id="ARBA00022729"/>
    </source>
</evidence>
<organism evidence="13 14">
    <name type="scientific">Oidiodendron maius (strain Zn)</name>
    <dbReference type="NCBI Taxonomy" id="913774"/>
    <lineage>
        <taxon>Eukaryota</taxon>
        <taxon>Fungi</taxon>
        <taxon>Dikarya</taxon>
        <taxon>Ascomycota</taxon>
        <taxon>Pezizomycotina</taxon>
        <taxon>Leotiomycetes</taxon>
        <taxon>Leotiomycetes incertae sedis</taxon>
        <taxon>Myxotrichaceae</taxon>
        <taxon>Oidiodendron</taxon>
    </lineage>
</organism>
<name>A0A0C3CBX5_OIDMZ</name>
<dbReference type="PANTHER" id="PTHR12145">
    <property type="entry name" value="MANNAN ENDO-1,6-ALPHA-MANNOSIDASE DCW1"/>
    <property type="match status" value="1"/>
</dbReference>
<dbReference type="GO" id="GO:0009272">
    <property type="term" value="P:fungal-type cell wall biogenesis"/>
    <property type="evidence" value="ECO:0007669"/>
    <property type="project" value="TreeGrafter"/>
</dbReference>
<comment type="similarity">
    <text evidence="3 10">Belongs to the glycosyl hydrolase 76 family.</text>
</comment>
<dbReference type="HOGENOM" id="CLU_025694_1_2_1"/>
<sequence>MARLRSSFAVLALLFTQTTYSIQVTFTDDQSVIGAAKTIADDLISYYVGNSTAAVAAVLPYPPYFWWETGAMWGVMLDYWYATGDDTYNAQASVSIQAQVGEHQDFMPADQAFDMGNDDQAFWALTALTAAETNFQNPPEGDPSWLGLAQAVYNEQIGRWDNSSCGGGIHWQVNPSGGFHLKNTISNGALMQLAARLARYTQDDQYAQWANKLWDWMWAVKLIDNENWSVYDNTDANLNCTSVDRAQWTYNAGTLLIASATMYNYTNGDPTWKNRITHLLSTLIFDFFPNGIMTELCEEPGKCDNDELTFKAYLSRWMAMTTQMAPFTAATITPVLLSSATAAMEQCSGTYFPDNCGLRWSQNATWDGSNGPGQQMAALEVLLSTIIKKQAAPLTNSTGGTSASDPNAGFNGSAIDPGSIVTPATHGDKVGAWFLTVVFIMASVAGCYFLWSPSFELRGNLYNGAAGGSRGLFSSMNFGSSNKIEKSTIHMGGLMSSS</sequence>
<keyword evidence="7 11" id="KW-0472">Membrane</keyword>
<evidence type="ECO:0000256" key="12">
    <source>
        <dbReference type="SAM" id="SignalP"/>
    </source>
</evidence>
<keyword evidence="11" id="KW-0812">Transmembrane</keyword>
<evidence type="ECO:0000256" key="7">
    <source>
        <dbReference type="ARBA" id="ARBA00023136"/>
    </source>
</evidence>
<evidence type="ECO:0000256" key="9">
    <source>
        <dbReference type="ARBA" id="ARBA00023295"/>
    </source>
</evidence>
<keyword evidence="14" id="KW-1185">Reference proteome</keyword>
<evidence type="ECO:0000256" key="8">
    <source>
        <dbReference type="ARBA" id="ARBA00023180"/>
    </source>
</evidence>
<dbReference type="SUPFAM" id="SSF48208">
    <property type="entry name" value="Six-hairpin glycosidases"/>
    <property type="match status" value="1"/>
</dbReference>
<feature type="signal peptide" evidence="12">
    <location>
        <begin position="1"/>
        <end position="21"/>
    </location>
</feature>
<dbReference type="AlphaFoldDB" id="A0A0C3CBX5"/>
<evidence type="ECO:0000256" key="6">
    <source>
        <dbReference type="ARBA" id="ARBA00022801"/>
    </source>
</evidence>
<comment type="subcellular location">
    <subcellularLocation>
        <location evidence="2">Endomembrane system</location>
    </subcellularLocation>
</comment>
<dbReference type="PIRSF" id="PIRSF016302">
    <property type="entry name" value="Man_a_manosd"/>
    <property type="match status" value="1"/>
</dbReference>
<dbReference type="GO" id="GO:0008496">
    <property type="term" value="F:mannan endo-1,6-alpha-mannosidase activity"/>
    <property type="evidence" value="ECO:0007669"/>
    <property type="project" value="UniProtKB-UniRule"/>
</dbReference>
<gene>
    <name evidence="13" type="ORF">OIDMADRAFT_148304</name>
</gene>
<dbReference type="Gene3D" id="1.50.10.20">
    <property type="match status" value="1"/>
</dbReference>
<dbReference type="EC" id="3.2.1.101" evidence="4 10"/>
<accession>A0A0C3CBX5</accession>
<keyword evidence="5 12" id="KW-0732">Signal</keyword>
<dbReference type="Pfam" id="PF03663">
    <property type="entry name" value="Glyco_hydro_76"/>
    <property type="match status" value="1"/>
</dbReference>
<keyword evidence="9 10" id="KW-0326">Glycosidase</keyword>
<reference evidence="13 14" key="1">
    <citation type="submission" date="2014-04" db="EMBL/GenBank/DDBJ databases">
        <authorList>
            <consortium name="DOE Joint Genome Institute"/>
            <person name="Kuo A."/>
            <person name="Martino E."/>
            <person name="Perotto S."/>
            <person name="Kohler A."/>
            <person name="Nagy L.G."/>
            <person name="Floudas D."/>
            <person name="Copeland A."/>
            <person name="Barry K.W."/>
            <person name="Cichocki N."/>
            <person name="Veneault-Fourrey C."/>
            <person name="LaButti K."/>
            <person name="Lindquist E.A."/>
            <person name="Lipzen A."/>
            <person name="Lundell T."/>
            <person name="Morin E."/>
            <person name="Murat C."/>
            <person name="Sun H."/>
            <person name="Tunlid A."/>
            <person name="Henrissat B."/>
            <person name="Grigoriev I.V."/>
            <person name="Hibbett D.S."/>
            <person name="Martin F."/>
            <person name="Nordberg H.P."/>
            <person name="Cantor M.N."/>
            <person name="Hua S.X."/>
        </authorList>
    </citation>
    <scope>NUCLEOTIDE SEQUENCE [LARGE SCALE GENOMIC DNA]</scope>
    <source>
        <strain evidence="13 14">Zn</strain>
    </source>
</reference>
<proteinExistence type="inferred from homology"/>
<keyword evidence="6 10" id="KW-0378">Hydrolase</keyword>
<evidence type="ECO:0000313" key="14">
    <source>
        <dbReference type="Proteomes" id="UP000054321"/>
    </source>
</evidence>
<dbReference type="Proteomes" id="UP000054321">
    <property type="component" value="Unassembled WGS sequence"/>
</dbReference>
<comment type="catalytic activity">
    <reaction evidence="1 10">
        <text>Random hydrolysis of (1-&gt;6)-alpha-D-mannosidic linkages in unbranched (1-&gt;6)-mannans.</text>
        <dbReference type="EC" id="3.2.1.101"/>
    </reaction>
</comment>
<dbReference type="GO" id="GO:0012505">
    <property type="term" value="C:endomembrane system"/>
    <property type="evidence" value="ECO:0007669"/>
    <property type="project" value="UniProtKB-SubCell"/>
</dbReference>
<evidence type="ECO:0000313" key="13">
    <source>
        <dbReference type="EMBL" id="KIM96443.1"/>
    </source>
</evidence>
<dbReference type="InParanoid" id="A0A0C3CBX5"/>
<evidence type="ECO:0000256" key="4">
    <source>
        <dbReference type="ARBA" id="ARBA00012350"/>
    </source>
</evidence>
<keyword evidence="11" id="KW-1133">Transmembrane helix</keyword>
<feature type="chain" id="PRO_5002175997" description="Mannan endo-1,6-alpha-mannosidase" evidence="12">
    <location>
        <begin position="22"/>
        <end position="498"/>
    </location>
</feature>
<feature type="transmembrane region" description="Helical" evidence="11">
    <location>
        <begin position="430"/>
        <end position="451"/>
    </location>
</feature>
<keyword evidence="8" id="KW-0325">Glycoprotein</keyword>
<evidence type="ECO:0000256" key="1">
    <source>
        <dbReference type="ARBA" id="ARBA00001452"/>
    </source>
</evidence>